<dbReference type="InterPro" id="IPR043138">
    <property type="entry name" value="GGT_lsub"/>
</dbReference>
<dbReference type="GO" id="GO:0016787">
    <property type="term" value="F:hydrolase activity"/>
    <property type="evidence" value="ECO:0007669"/>
    <property type="project" value="UniProtKB-KW"/>
</dbReference>
<protein>
    <submittedName>
        <fullName evidence="2">Gamma-glutamyltranspeptidase</fullName>
        <ecNumber evidence="2">3.5.1.126</ecNumber>
    </submittedName>
</protein>
<dbReference type="EC" id="3.5.1.126" evidence="2"/>
<evidence type="ECO:0000256" key="1">
    <source>
        <dbReference type="SAM" id="MobiDB-lite"/>
    </source>
</evidence>
<sequence length="528" mass="56219">MTTREGIFSHQNTHAARSRQGMVTTPHRAASEAGAKVLRRGGTAIEAVIAAGAALTVLYPHFCGLGGDAIWIIADGEGRREAIMGIGQAAEALPKLDVIPTRGPLSTLTTAALVDSWGQALDYSHAHWGGTESFASLLGDAIEFAAGGFPVSQSQAHWHQFRKDEIDGWPGVSSLFVKEGTQRQPQLAAVLEEIALQGYRTFYEGEVADRIARGLEAAGSPIRKRDLEKTGATMAAPLSLTYRDFELLAPPPPSQGVTTLSIMGILSNFAMHDTGPDTSQFYHLCAEAIKQAFLERGSIADPDFVEQDCAAWLARDCLEAKAGKINRNVALPWPAPFRNGDTVFLAATDAQGRSASLLQSTYYDWGSGVLLEDTGILWQNRGAAFSLDPKSPNVIAPGKRPFYTLNPGIALRDGKPAILYGTQGADGQPQTLTLLLSRLIDHGLDPLSALSAPRFLLGRTFSDSRDNLKIEQSVGSDVIDMLASYGHGVVAIPELSALAGQAGIIKIGEDGWIDGAHDPRSDGCAVGV</sequence>
<dbReference type="InterPro" id="IPR043137">
    <property type="entry name" value="GGT_ssub_C"/>
</dbReference>
<dbReference type="RefSeq" id="WP_309769215.1">
    <property type="nucleotide sequence ID" value="NZ_JAVIZC010000001.1"/>
</dbReference>
<dbReference type="EMBL" id="JAVIZC010000001">
    <property type="protein sequence ID" value="MDR6100071.1"/>
    <property type="molecule type" value="Genomic_DNA"/>
</dbReference>
<accession>A0AAJ2BBN2</accession>
<dbReference type="PANTHER" id="PTHR43881">
    <property type="entry name" value="GAMMA-GLUTAMYLTRANSPEPTIDASE (AFU_ORTHOLOGUE AFUA_4G13580)"/>
    <property type="match status" value="1"/>
</dbReference>
<name>A0AAJ2BBN2_9HYPH</name>
<evidence type="ECO:0000313" key="2">
    <source>
        <dbReference type="EMBL" id="MDR6100071.1"/>
    </source>
</evidence>
<dbReference type="Gene3D" id="3.60.20.40">
    <property type="match status" value="1"/>
</dbReference>
<dbReference type="Gene3D" id="1.10.246.130">
    <property type="match status" value="1"/>
</dbReference>
<dbReference type="PANTHER" id="PTHR43881:SF5">
    <property type="entry name" value="GAMMA-GLUTAMYLTRANSPEPTIDASE"/>
    <property type="match status" value="1"/>
</dbReference>
<feature type="region of interest" description="Disordered" evidence="1">
    <location>
        <begin position="1"/>
        <end position="22"/>
    </location>
</feature>
<organism evidence="2 3">
    <name type="scientific">Agrobacterium larrymoorei</name>
    <dbReference type="NCBI Taxonomy" id="160699"/>
    <lineage>
        <taxon>Bacteria</taxon>
        <taxon>Pseudomonadati</taxon>
        <taxon>Pseudomonadota</taxon>
        <taxon>Alphaproteobacteria</taxon>
        <taxon>Hyphomicrobiales</taxon>
        <taxon>Rhizobiaceae</taxon>
        <taxon>Rhizobium/Agrobacterium group</taxon>
        <taxon>Agrobacterium</taxon>
    </lineage>
</organism>
<gene>
    <name evidence="2" type="ORF">QE369_000249</name>
</gene>
<dbReference type="PRINTS" id="PR01210">
    <property type="entry name" value="GGTRANSPTASE"/>
</dbReference>
<keyword evidence="2" id="KW-0378">Hydrolase</keyword>
<feature type="compositionally biased region" description="Polar residues" evidence="1">
    <location>
        <begin position="1"/>
        <end position="15"/>
    </location>
</feature>
<dbReference type="SUPFAM" id="SSF56235">
    <property type="entry name" value="N-terminal nucleophile aminohydrolases (Ntn hydrolases)"/>
    <property type="match status" value="1"/>
</dbReference>
<evidence type="ECO:0000313" key="3">
    <source>
        <dbReference type="Proteomes" id="UP001255601"/>
    </source>
</evidence>
<dbReference type="AlphaFoldDB" id="A0AAJ2BBN2"/>
<proteinExistence type="predicted"/>
<dbReference type="Pfam" id="PF01019">
    <property type="entry name" value="G_glu_transpept"/>
    <property type="match status" value="1"/>
</dbReference>
<reference evidence="2" key="1">
    <citation type="submission" date="2023-08" db="EMBL/GenBank/DDBJ databases">
        <title>Functional and genomic diversity of the sorghum phyllosphere microbiome.</title>
        <authorList>
            <person name="Shade A."/>
        </authorList>
    </citation>
    <scope>NUCLEOTIDE SEQUENCE</scope>
    <source>
        <strain evidence="2">SORGH_AS_0974</strain>
    </source>
</reference>
<dbReference type="InterPro" id="IPR052896">
    <property type="entry name" value="GGT-like_enzyme"/>
</dbReference>
<comment type="caution">
    <text evidence="2">The sequence shown here is derived from an EMBL/GenBank/DDBJ whole genome shotgun (WGS) entry which is preliminary data.</text>
</comment>
<dbReference type="InterPro" id="IPR029055">
    <property type="entry name" value="Ntn_hydrolases_N"/>
</dbReference>
<dbReference type="Proteomes" id="UP001255601">
    <property type="component" value="Unassembled WGS sequence"/>
</dbReference>